<dbReference type="PATRIC" id="fig|1128398.3.peg.604"/>
<protein>
    <submittedName>
        <fullName evidence="6">Toxin secretion/phage lysis holin</fullName>
    </submittedName>
</protein>
<organism evidence="6 7">
    <name type="scientific">Gottschalkia acidurici (strain ATCC 7906 / DSM 604 / BCRC 14475 / CIP 104303 / KCTC 5404 / NCIMB 10678 / 9a)</name>
    <name type="common">Clostridium acidurici</name>
    <dbReference type="NCBI Taxonomy" id="1128398"/>
    <lineage>
        <taxon>Bacteria</taxon>
        <taxon>Bacillati</taxon>
        <taxon>Bacillota</taxon>
        <taxon>Tissierellia</taxon>
        <taxon>Tissierellales</taxon>
        <taxon>Gottschalkiaceae</taxon>
        <taxon>Gottschalkia</taxon>
    </lineage>
</organism>
<evidence type="ECO:0000256" key="2">
    <source>
        <dbReference type="ARBA" id="ARBA00022692"/>
    </source>
</evidence>
<dbReference type="eggNOG" id="COG4824">
    <property type="taxonomic scope" value="Bacteria"/>
</dbReference>
<keyword evidence="3 5" id="KW-1133">Transmembrane helix</keyword>
<feature type="transmembrane region" description="Helical" evidence="5">
    <location>
        <begin position="7"/>
        <end position="23"/>
    </location>
</feature>
<dbReference type="RefSeq" id="WP_014966784.1">
    <property type="nucleotide sequence ID" value="NC_018664.1"/>
</dbReference>
<keyword evidence="7" id="KW-1185">Reference proteome</keyword>
<dbReference type="InterPro" id="IPR006480">
    <property type="entry name" value="Phage_holin_4_1"/>
</dbReference>
<keyword evidence="2 5" id="KW-0812">Transmembrane</keyword>
<dbReference type="NCBIfam" id="TIGR01593">
    <property type="entry name" value="holin_tox_secr"/>
    <property type="match status" value="1"/>
</dbReference>
<sequence>MEDMISTFQIIFTTIGGYIGWVVGGIDGFIYALIMFVVIDYITGVMVSVLDKRVSSDIGFRGIFRKVLIFAMIAIGNVIDDYLIKDGNTIRTAIVFFYISNEGISILENSSKIGLPIPEKLKAILKEINKDN</sequence>
<dbReference type="AlphaFoldDB" id="K0AXZ1"/>
<evidence type="ECO:0000313" key="7">
    <source>
        <dbReference type="Proteomes" id="UP000006094"/>
    </source>
</evidence>
<reference evidence="6 7" key="1">
    <citation type="journal article" date="2012" name="PLoS ONE">
        <title>The purine-utilizing bacterium Clostridium acidurici 9a: a genome-guided metabolic reconsideration.</title>
        <authorList>
            <person name="Hartwich K."/>
            <person name="Poehlein A."/>
            <person name="Daniel R."/>
        </authorList>
    </citation>
    <scope>NUCLEOTIDE SEQUENCE [LARGE SCALE GENOMIC DNA]</scope>
    <source>
        <strain evidence="7">ATCC 7906 / DSM 604 / BCRC 14475 / CIP 104303 / KCTC 5404 / NCIMB 10678 / 9a</strain>
    </source>
</reference>
<name>K0AXZ1_GOTA9</name>
<evidence type="ECO:0000256" key="5">
    <source>
        <dbReference type="SAM" id="Phobius"/>
    </source>
</evidence>
<evidence type="ECO:0000256" key="3">
    <source>
        <dbReference type="ARBA" id="ARBA00022989"/>
    </source>
</evidence>
<accession>K0AXZ1</accession>
<keyword evidence="4 5" id="KW-0472">Membrane</keyword>
<dbReference type="GO" id="GO:0016020">
    <property type="term" value="C:membrane"/>
    <property type="evidence" value="ECO:0007669"/>
    <property type="project" value="UniProtKB-SubCell"/>
</dbReference>
<dbReference type="EMBL" id="CP003326">
    <property type="protein sequence ID" value="AFS77647.1"/>
    <property type="molecule type" value="Genomic_DNA"/>
</dbReference>
<evidence type="ECO:0000256" key="1">
    <source>
        <dbReference type="ARBA" id="ARBA00004141"/>
    </source>
</evidence>
<dbReference type="HOGENOM" id="CLU_125939_0_0_9"/>
<gene>
    <name evidence="6" type="ordered locus">Curi_c05730</name>
</gene>
<feature type="transmembrane region" description="Helical" evidence="5">
    <location>
        <begin position="29"/>
        <end position="50"/>
    </location>
</feature>
<dbReference type="OrthoDB" id="88184at2"/>
<dbReference type="Pfam" id="PF05105">
    <property type="entry name" value="Phage_holin_4_1"/>
    <property type="match status" value="1"/>
</dbReference>
<dbReference type="KEGG" id="cad:Curi_c05730"/>
<proteinExistence type="predicted"/>
<evidence type="ECO:0000313" key="6">
    <source>
        <dbReference type="EMBL" id="AFS77647.1"/>
    </source>
</evidence>
<feature type="transmembrane region" description="Helical" evidence="5">
    <location>
        <begin position="62"/>
        <end position="79"/>
    </location>
</feature>
<dbReference type="STRING" id="1128398.Curi_c05730"/>
<evidence type="ECO:0000256" key="4">
    <source>
        <dbReference type="ARBA" id="ARBA00023136"/>
    </source>
</evidence>
<dbReference type="Proteomes" id="UP000006094">
    <property type="component" value="Chromosome"/>
</dbReference>
<comment type="subcellular location">
    <subcellularLocation>
        <location evidence="1">Membrane</location>
        <topology evidence="1">Multi-pass membrane protein</topology>
    </subcellularLocation>
</comment>